<comment type="caution">
    <text evidence="2">The sequence shown here is derived from an EMBL/GenBank/DDBJ whole genome shotgun (WGS) entry which is preliminary data.</text>
</comment>
<dbReference type="Proteomes" id="UP000315628">
    <property type="component" value="Unassembled WGS sequence"/>
</dbReference>
<sequence length="84" mass="8551">MRGAGVESVDDALVDVVADDRQTGAGGLSGKGESDVAEAKDRNSVIHTSPHSDQRPGPAGAGGVKSIEATRLLYGLFDSSRDGL</sequence>
<protein>
    <submittedName>
        <fullName evidence="2">Uncharacterized protein</fullName>
    </submittedName>
</protein>
<name>A0A560W8G7_9MICO</name>
<dbReference type="EMBL" id="VIUW01000004">
    <property type="protein sequence ID" value="TWD13917.1"/>
    <property type="molecule type" value="Genomic_DNA"/>
</dbReference>
<evidence type="ECO:0000313" key="2">
    <source>
        <dbReference type="EMBL" id="TWD13917.1"/>
    </source>
</evidence>
<evidence type="ECO:0000313" key="3">
    <source>
        <dbReference type="Proteomes" id="UP000315628"/>
    </source>
</evidence>
<gene>
    <name evidence="2" type="ORF">FB557_2560</name>
</gene>
<organism evidence="2 3">
    <name type="scientific">Marihabitans asiaticum</name>
    <dbReference type="NCBI Taxonomy" id="415218"/>
    <lineage>
        <taxon>Bacteria</taxon>
        <taxon>Bacillati</taxon>
        <taxon>Actinomycetota</taxon>
        <taxon>Actinomycetes</taxon>
        <taxon>Micrococcales</taxon>
        <taxon>Intrasporangiaceae</taxon>
        <taxon>Marihabitans</taxon>
    </lineage>
</organism>
<evidence type="ECO:0000256" key="1">
    <source>
        <dbReference type="SAM" id="MobiDB-lite"/>
    </source>
</evidence>
<feature type="compositionally biased region" description="Basic and acidic residues" evidence="1">
    <location>
        <begin position="32"/>
        <end position="54"/>
    </location>
</feature>
<keyword evidence="3" id="KW-1185">Reference proteome</keyword>
<accession>A0A560W8G7</accession>
<reference evidence="2 3" key="1">
    <citation type="submission" date="2019-06" db="EMBL/GenBank/DDBJ databases">
        <title>Sequencing the genomes of 1000 actinobacteria strains.</title>
        <authorList>
            <person name="Klenk H.-P."/>
        </authorList>
    </citation>
    <scope>NUCLEOTIDE SEQUENCE [LARGE SCALE GENOMIC DNA]</scope>
    <source>
        <strain evidence="2 3">DSM 18935</strain>
    </source>
</reference>
<feature type="region of interest" description="Disordered" evidence="1">
    <location>
        <begin position="20"/>
        <end position="64"/>
    </location>
</feature>
<dbReference type="AlphaFoldDB" id="A0A560W8G7"/>
<proteinExistence type="predicted"/>